<protein>
    <recommendedName>
        <fullName evidence="3">F-box domain-containing protein</fullName>
    </recommendedName>
</protein>
<evidence type="ECO:0008006" key="3">
    <source>
        <dbReference type="Google" id="ProtNLM"/>
    </source>
</evidence>
<gene>
    <name evidence="1" type="ORF">LTR77_001426</name>
</gene>
<dbReference type="Proteomes" id="UP001337655">
    <property type="component" value="Unassembled WGS sequence"/>
</dbReference>
<dbReference type="GeneID" id="89922774"/>
<comment type="caution">
    <text evidence="1">The sequence shown here is derived from an EMBL/GenBank/DDBJ whole genome shotgun (WGS) entry which is preliminary data.</text>
</comment>
<dbReference type="AlphaFoldDB" id="A0AAV9PKT8"/>
<evidence type="ECO:0000313" key="1">
    <source>
        <dbReference type="EMBL" id="KAK5174346.1"/>
    </source>
</evidence>
<sequence length="440" mass="49636">MPSSFESCPPETVGNIVQNLSFEDIGNLRLSSRTMAALSTQEKFESFFSSKETKLSPTDLNYFVRMTGESSLACLVQELTISGIADDTTLLERMLKEKDRRDPKTQRFVRLTEEELAKTKRDLDTINAQRDERVSMRESGKDVELLTKAFRNVLAGGKQARRLALTMNVVLRTEDAETFQSPVESKNRDAIWQAAADCFGCVMGSLKDSKLPVQALNVFYTTMRCSLDLSLINKLRGPAEKYADVLKVVKSLRISLSEWPRGRSEPVQTDSLHDAASDESPGIAGLLKQCPVLRTLEVHWYDTDTDLPHLNGVTLRGLYLSESSCLNFLQSVASVSDLTMVEIKLSEGSFTPIFAYCASEKAGIDRVYFEDFWERELVWFDDGREPKVAVWGAPKGGQTLERSGAEARQPIQYHLGDQYERLASPEEYRWNEDRCREYGP</sequence>
<dbReference type="EMBL" id="JAVRRT010000002">
    <property type="protein sequence ID" value="KAK5174346.1"/>
    <property type="molecule type" value="Genomic_DNA"/>
</dbReference>
<accession>A0AAV9PKT8</accession>
<evidence type="ECO:0000313" key="2">
    <source>
        <dbReference type="Proteomes" id="UP001337655"/>
    </source>
</evidence>
<name>A0AAV9PKT8_9PEZI</name>
<organism evidence="1 2">
    <name type="scientific">Saxophila tyrrhenica</name>
    <dbReference type="NCBI Taxonomy" id="1690608"/>
    <lineage>
        <taxon>Eukaryota</taxon>
        <taxon>Fungi</taxon>
        <taxon>Dikarya</taxon>
        <taxon>Ascomycota</taxon>
        <taxon>Pezizomycotina</taxon>
        <taxon>Dothideomycetes</taxon>
        <taxon>Dothideomycetidae</taxon>
        <taxon>Mycosphaerellales</taxon>
        <taxon>Extremaceae</taxon>
        <taxon>Saxophila</taxon>
    </lineage>
</organism>
<proteinExistence type="predicted"/>
<keyword evidence="2" id="KW-1185">Reference proteome</keyword>
<dbReference type="RefSeq" id="XP_064663015.1">
    <property type="nucleotide sequence ID" value="XM_064798688.1"/>
</dbReference>
<reference evidence="1 2" key="1">
    <citation type="submission" date="2023-08" db="EMBL/GenBank/DDBJ databases">
        <title>Black Yeasts Isolated from many extreme environments.</title>
        <authorList>
            <person name="Coleine C."/>
            <person name="Stajich J.E."/>
            <person name="Selbmann L."/>
        </authorList>
    </citation>
    <scope>NUCLEOTIDE SEQUENCE [LARGE SCALE GENOMIC DNA]</scope>
    <source>
        <strain evidence="1 2">CCFEE 5935</strain>
    </source>
</reference>